<keyword evidence="10" id="KW-0472">Membrane</keyword>
<evidence type="ECO:0000256" key="1">
    <source>
        <dbReference type="ARBA" id="ARBA00000085"/>
    </source>
</evidence>
<dbReference type="GO" id="GO:0005524">
    <property type="term" value="F:ATP binding"/>
    <property type="evidence" value="ECO:0007669"/>
    <property type="project" value="UniProtKB-KW"/>
</dbReference>
<dbReference type="PANTHER" id="PTHR24421">
    <property type="entry name" value="NITRATE/NITRITE SENSOR PROTEIN NARX-RELATED"/>
    <property type="match status" value="1"/>
</dbReference>
<feature type="region of interest" description="Disordered" evidence="9">
    <location>
        <begin position="1"/>
        <end position="33"/>
    </location>
</feature>
<dbReference type="EC" id="2.7.13.3" evidence="2"/>
<feature type="region of interest" description="Disordered" evidence="9">
    <location>
        <begin position="496"/>
        <end position="521"/>
    </location>
</feature>
<feature type="compositionally biased region" description="Polar residues" evidence="9">
    <location>
        <begin position="510"/>
        <end position="521"/>
    </location>
</feature>
<reference evidence="13" key="1">
    <citation type="submission" date="2016-10" db="EMBL/GenBank/DDBJ databases">
        <authorList>
            <person name="Varghese N."/>
            <person name="Submissions S."/>
        </authorList>
    </citation>
    <scope>NUCLEOTIDE SEQUENCE [LARGE SCALE GENOMIC DNA]</scope>
    <source>
        <strain evidence="13">DSM 17834</strain>
    </source>
</reference>
<evidence type="ECO:0000256" key="3">
    <source>
        <dbReference type="ARBA" id="ARBA00022553"/>
    </source>
</evidence>
<feature type="transmembrane region" description="Helical" evidence="10">
    <location>
        <begin position="54"/>
        <end position="73"/>
    </location>
</feature>
<dbReference type="Proteomes" id="UP000198784">
    <property type="component" value="Unassembled WGS sequence"/>
</dbReference>
<dbReference type="EMBL" id="FOWX01000024">
    <property type="protein sequence ID" value="SFP92526.1"/>
    <property type="molecule type" value="Genomic_DNA"/>
</dbReference>
<keyword evidence="8" id="KW-0902">Two-component regulatory system</keyword>
<feature type="domain" description="Histidine kinase" evidence="11">
    <location>
        <begin position="411"/>
        <end position="504"/>
    </location>
</feature>
<accession>A0A1I5UD25</accession>
<dbReference type="SUPFAM" id="SSF55874">
    <property type="entry name" value="ATPase domain of HSP90 chaperone/DNA topoisomerase II/histidine kinase"/>
    <property type="match status" value="1"/>
</dbReference>
<dbReference type="Pfam" id="PF02518">
    <property type="entry name" value="HATPase_c"/>
    <property type="match status" value="1"/>
</dbReference>
<dbReference type="GO" id="GO:0016020">
    <property type="term" value="C:membrane"/>
    <property type="evidence" value="ECO:0007669"/>
    <property type="project" value="InterPro"/>
</dbReference>
<dbReference type="InterPro" id="IPR005467">
    <property type="entry name" value="His_kinase_dom"/>
</dbReference>
<evidence type="ECO:0000256" key="9">
    <source>
        <dbReference type="SAM" id="MobiDB-lite"/>
    </source>
</evidence>
<name>A0A1I5UD25_9PSED</name>
<dbReference type="InterPro" id="IPR003594">
    <property type="entry name" value="HATPase_dom"/>
</dbReference>
<dbReference type="GO" id="GO:0046983">
    <property type="term" value="F:protein dimerization activity"/>
    <property type="evidence" value="ECO:0007669"/>
    <property type="project" value="InterPro"/>
</dbReference>
<keyword evidence="6 12" id="KW-0418">Kinase</keyword>
<dbReference type="OrthoDB" id="9797605at2"/>
<sequence length="521" mass="57064">MPIPANLASPSSALPLKASQGAPGPSSAPTSNSRLPGWQRVFAPLRRLSRSSQFVIAASIILGLTMTFVGNLVSKTIERSSVQAAADAGALYMTTFLEPYVQELTTTGRLSVQTAQAIDHLMTSPTLNSHVISVKIWSPDGTVIYSTNKEVVNKSFSTAEIDLAFEGNTVTEWGTLNEAENSYERSLGIPLYEIYAPLREFGTGKIIAVGEFYELAEVLEQEIARVRQEVWIVVGTATVAMLLLLFAIVHRGERIIMQQQHALSRQMQEQTQLHAKNIGLQRKITTANQAFSRINELTLRRCGADLHDGPAQLLTLILVRLDELNTLQERNRNSAQPEGDALETIRSAAQDALREVREISRGLALPEINGISLRQELELAVQRHQQRTETKVDLTCRSLPENVPAPYKVCIYRFIQEALNNAYRHAGGKGQVVLASYDQGLLRIQVTDAGDGIDTDSLETTGTGRTRLGLAGMRYRVESLGGKFHIHSIPGTGTKVSAQFRLDDPGKPPSDTTGDLASTQE</sequence>
<evidence type="ECO:0000256" key="10">
    <source>
        <dbReference type="SAM" id="Phobius"/>
    </source>
</evidence>
<keyword evidence="7" id="KW-0067">ATP-binding</keyword>
<keyword evidence="13" id="KW-1185">Reference proteome</keyword>
<dbReference type="InterPro" id="IPR036890">
    <property type="entry name" value="HATPase_C_sf"/>
</dbReference>
<dbReference type="PANTHER" id="PTHR24421:SF10">
    <property type="entry name" value="NITRATE_NITRITE SENSOR PROTEIN NARQ"/>
    <property type="match status" value="1"/>
</dbReference>
<proteinExistence type="predicted"/>
<keyword evidence="5" id="KW-0547">Nucleotide-binding</keyword>
<keyword evidence="10" id="KW-0812">Transmembrane</keyword>
<evidence type="ECO:0000256" key="6">
    <source>
        <dbReference type="ARBA" id="ARBA00022777"/>
    </source>
</evidence>
<evidence type="ECO:0000313" key="13">
    <source>
        <dbReference type="Proteomes" id="UP000198784"/>
    </source>
</evidence>
<dbReference type="AlphaFoldDB" id="A0A1I5UD25"/>
<feature type="transmembrane region" description="Helical" evidence="10">
    <location>
        <begin position="230"/>
        <end position="249"/>
    </location>
</feature>
<evidence type="ECO:0000313" key="12">
    <source>
        <dbReference type="EMBL" id="SFP92526.1"/>
    </source>
</evidence>
<dbReference type="STRING" id="289003.SAMN05216190_12475"/>
<evidence type="ECO:0000256" key="2">
    <source>
        <dbReference type="ARBA" id="ARBA00012438"/>
    </source>
</evidence>
<dbReference type="Pfam" id="PF07730">
    <property type="entry name" value="HisKA_3"/>
    <property type="match status" value="1"/>
</dbReference>
<evidence type="ECO:0000256" key="4">
    <source>
        <dbReference type="ARBA" id="ARBA00022679"/>
    </source>
</evidence>
<evidence type="ECO:0000256" key="8">
    <source>
        <dbReference type="ARBA" id="ARBA00023012"/>
    </source>
</evidence>
<dbReference type="InterPro" id="IPR011712">
    <property type="entry name" value="Sig_transdc_His_kin_sub3_dim/P"/>
</dbReference>
<gene>
    <name evidence="12" type="ORF">SAMN05216190_12475</name>
</gene>
<keyword evidence="4" id="KW-0808">Transferase</keyword>
<keyword evidence="10" id="KW-1133">Transmembrane helix</keyword>
<evidence type="ECO:0000259" key="11">
    <source>
        <dbReference type="PROSITE" id="PS50109"/>
    </source>
</evidence>
<organism evidence="12 13">
    <name type="scientific">Pseudomonas borbori</name>
    <dbReference type="NCBI Taxonomy" id="289003"/>
    <lineage>
        <taxon>Bacteria</taxon>
        <taxon>Pseudomonadati</taxon>
        <taxon>Pseudomonadota</taxon>
        <taxon>Gammaproteobacteria</taxon>
        <taxon>Pseudomonadales</taxon>
        <taxon>Pseudomonadaceae</taxon>
        <taxon>Pseudomonas</taxon>
    </lineage>
</organism>
<evidence type="ECO:0000256" key="5">
    <source>
        <dbReference type="ARBA" id="ARBA00022741"/>
    </source>
</evidence>
<keyword evidence="3" id="KW-0597">Phosphoprotein</keyword>
<evidence type="ECO:0000256" key="7">
    <source>
        <dbReference type="ARBA" id="ARBA00022840"/>
    </source>
</evidence>
<comment type="catalytic activity">
    <reaction evidence="1">
        <text>ATP + protein L-histidine = ADP + protein N-phospho-L-histidine.</text>
        <dbReference type="EC" id="2.7.13.3"/>
    </reaction>
</comment>
<dbReference type="CDD" id="cd16917">
    <property type="entry name" value="HATPase_UhpB-NarQ-NarX-like"/>
    <property type="match status" value="1"/>
</dbReference>
<dbReference type="InterPro" id="IPR050482">
    <property type="entry name" value="Sensor_HK_TwoCompSys"/>
</dbReference>
<dbReference type="Gene3D" id="1.20.5.1930">
    <property type="match status" value="1"/>
</dbReference>
<dbReference type="Gene3D" id="3.30.565.10">
    <property type="entry name" value="Histidine kinase-like ATPase, C-terminal domain"/>
    <property type="match status" value="1"/>
</dbReference>
<dbReference type="PROSITE" id="PS50109">
    <property type="entry name" value="HIS_KIN"/>
    <property type="match status" value="1"/>
</dbReference>
<feature type="compositionally biased region" description="Low complexity" evidence="9">
    <location>
        <begin position="1"/>
        <end position="19"/>
    </location>
</feature>
<dbReference type="GO" id="GO:0000155">
    <property type="term" value="F:phosphorelay sensor kinase activity"/>
    <property type="evidence" value="ECO:0007669"/>
    <property type="project" value="InterPro"/>
</dbReference>
<dbReference type="SMART" id="SM00387">
    <property type="entry name" value="HATPase_c"/>
    <property type="match status" value="1"/>
</dbReference>
<protein>
    <recommendedName>
        <fullName evidence="2">histidine kinase</fullName>
        <ecNumber evidence="2">2.7.13.3</ecNumber>
    </recommendedName>
</protein>